<name>A0A0J7LBE3_LASNI</name>
<feature type="compositionally biased region" description="Basic and acidic residues" evidence="1">
    <location>
        <begin position="55"/>
        <end position="75"/>
    </location>
</feature>
<keyword evidence="3" id="KW-1185">Reference proteome</keyword>
<sequence>METRAGKRTRSEEEEEEEEEEGGKCCIKTTLDNDKETHGCRREREAGERIGSQPKRGEDLKRWRRRVEVKEKKGEEEQEEN</sequence>
<evidence type="ECO:0000256" key="1">
    <source>
        <dbReference type="SAM" id="MobiDB-lite"/>
    </source>
</evidence>
<proteinExistence type="predicted"/>
<gene>
    <name evidence="2" type="ORF">RF55_16</name>
</gene>
<feature type="compositionally biased region" description="Acidic residues" evidence="1">
    <location>
        <begin position="12"/>
        <end position="21"/>
    </location>
</feature>
<accession>A0A0J7LBE3</accession>
<organism evidence="2 3">
    <name type="scientific">Lasius niger</name>
    <name type="common">Black garden ant</name>
    <dbReference type="NCBI Taxonomy" id="67767"/>
    <lineage>
        <taxon>Eukaryota</taxon>
        <taxon>Metazoa</taxon>
        <taxon>Ecdysozoa</taxon>
        <taxon>Arthropoda</taxon>
        <taxon>Hexapoda</taxon>
        <taxon>Insecta</taxon>
        <taxon>Pterygota</taxon>
        <taxon>Neoptera</taxon>
        <taxon>Endopterygota</taxon>
        <taxon>Hymenoptera</taxon>
        <taxon>Apocrita</taxon>
        <taxon>Aculeata</taxon>
        <taxon>Formicoidea</taxon>
        <taxon>Formicidae</taxon>
        <taxon>Formicinae</taxon>
        <taxon>Lasius</taxon>
        <taxon>Lasius</taxon>
    </lineage>
</organism>
<feature type="compositionally biased region" description="Basic and acidic residues" evidence="1">
    <location>
        <begin position="1"/>
        <end position="11"/>
    </location>
</feature>
<dbReference type="AlphaFoldDB" id="A0A0J7LBE3"/>
<dbReference type="EMBL" id="LBMM01000006">
    <property type="protein sequence ID" value="KMR05380.1"/>
    <property type="molecule type" value="Genomic_DNA"/>
</dbReference>
<comment type="caution">
    <text evidence="2">The sequence shown here is derived from an EMBL/GenBank/DDBJ whole genome shotgun (WGS) entry which is preliminary data.</text>
</comment>
<feature type="region of interest" description="Disordered" evidence="1">
    <location>
        <begin position="1"/>
        <end position="81"/>
    </location>
</feature>
<dbReference type="PaxDb" id="67767-A0A0J7LBE3"/>
<reference evidence="2 3" key="1">
    <citation type="submission" date="2015-04" db="EMBL/GenBank/DDBJ databases">
        <title>Lasius niger genome sequencing.</title>
        <authorList>
            <person name="Konorov E.A."/>
            <person name="Nikitin M.A."/>
            <person name="Kirill M.V."/>
            <person name="Chang P."/>
        </authorList>
    </citation>
    <scope>NUCLEOTIDE SEQUENCE [LARGE SCALE GENOMIC DNA]</scope>
    <source>
        <tissue evidence="2">Whole</tissue>
    </source>
</reference>
<evidence type="ECO:0000313" key="3">
    <source>
        <dbReference type="Proteomes" id="UP000036403"/>
    </source>
</evidence>
<evidence type="ECO:0000313" key="2">
    <source>
        <dbReference type="EMBL" id="KMR05380.1"/>
    </source>
</evidence>
<feature type="compositionally biased region" description="Basic and acidic residues" evidence="1">
    <location>
        <begin position="31"/>
        <end position="48"/>
    </location>
</feature>
<protein>
    <submittedName>
        <fullName evidence="2">Uncharacterized protein</fullName>
    </submittedName>
</protein>
<dbReference type="Proteomes" id="UP000036403">
    <property type="component" value="Unassembled WGS sequence"/>
</dbReference>